<dbReference type="Proteomes" id="UP000821853">
    <property type="component" value="Chromosome 2"/>
</dbReference>
<dbReference type="EMBL" id="JABSTR010000004">
    <property type="protein sequence ID" value="KAH9366985.1"/>
    <property type="molecule type" value="Genomic_DNA"/>
</dbReference>
<evidence type="ECO:0000313" key="2">
    <source>
        <dbReference type="Proteomes" id="UP000821853"/>
    </source>
</evidence>
<evidence type="ECO:0000313" key="1">
    <source>
        <dbReference type="EMBL" id="KAH9366985.1"/>
    </source>
</evidence>
<comment type="caution">
    <text evidence="1">The sequence shown here is derived from an EMBL/GenBank/DDBJ whole genome shotgun (WGS) entry which is preliminary data.</text>
</comment>
<dbReference type="VEuPathDB" id="VectorBase:HLOH_050664"/>
<evidence type="ECO:0008006" key="3">
    <source>
        <dbReference type="Google" id="ProtNLM"/>
    </source>
</evidence>
<reference evidence="1 2" key="1">
    <citation type="journal article" date="2020" name="Cell">
        <title>Large-Scale Comparative Analyses of Tick Genomes Elucidate Their Genetic Diversity and Vector Capacities.</title>
        <authorList>
            <consortium name="Tick Genome and Microbiome Consortium (TIGMIC)"/>
            <person name="Jia N."/>
            <person name="Wang J."/>
            <person name="Shi W."/>
            <person name="Du L."/>
            <person name="Sun Y."/>
            <person name="Zhan W."/>
            <person name="Jiang J.F."/>
            <person name="Wang Q."/>
            <person name="Zhang B."/>
            <person name="Ji P."/>
            <person name="Bell-Sakyi L."/>
            <person name="Cui X.M."/>
            <person name="Yuan T.T."/>
            <person name="Jiang B.G."/>
            <person name="Yang W.F."/>
            <person name="Lam T.T."/>
            <person name="Chang Q.C."/>
            <person name="Ding S.J."/>
            <person name="Wang X.J."/>
            <person name="Zhu J.G."/>
            <person name="Ruan X.D."/>
            <person name="Zhao L."/>
            <person name="Wei J.T."/>
            <person name="Ye R.Z."/>
            <person name="Que T.C."/>
            <person name="Du C.H."/>
            <person name="Zhou Y.H."/>
            <person name="Cheng J.X."/>
            <person name="Dai P.F."/>
            <person name="Guo W.B."/>
            <person name="Han X.H."/>
            <person name="Huang E.J."/>
            <person name="Li L.F."/>
            <person name="Wei W."/>
            <person name="Gao Y.C."/>
            <person name="Liu J.Z."/>
            <person name="Shao H.Z."/>
            <person name="Wang X."/>
            <person name="Wang C.C."/>
            <person name="Yang T.C."/>
            <person name="Huo Q.B."/>
            <person name="Li W."/>
            <person name="Chen H.Y."/>
            <person name="Chen S.E."/>
            <person name="Zhou L.G."/>
            <person name="Ni X.B."/>
            <person name="Tian J.H."/>
            <person name="Sheng Y."/>
            <person name="Liu T."/>
            <person name="Pan Y.S."/>
            <person name="Xia L.Y."/>
            <person name="Li J."/>
            <person name="Zhao F."/>
            <person name="Cao W.C."/>
        </authorList>
    </citation>
    <scope>NUCLEOTIDE SEQUENCE [LARGE SCALE GENOMIC DNA]</scope>
    <source>
        <strain evidence="1">HaeL-2018</strain>
    </source>
</reference>
<proteinExistence type="predicted"/>
<name>A0A9J6FX85_HAELO</name>
<gene>
    <name evidence="1" type="ORF">HPB48_022315</name>
</gene>
<sequence>MSFGQTGRCMNDRAREHAAILKTTATSGNLSMHCRRCGCSANLFDIAITGKNKNKLSREIMEAIVIDAKGSACVSSPPVQLSEKEKLYLRHACAKT</sequence>
<accession>A0A9J6FX85</accession>
<protein>
    <recommendedName>
        <fullName evidence="3">Tick transposon</fullName>
    </recommendedName>
</protein>
<keyword evidence="2" id="KW-1185">Reference proteome</keyword>
<dbReference type="AlphaFoldDB" id="A0A9J6FX85"/>
<organism evidence="1 2">
    <name type="scientific">Haemaphysalis longicornis</name>
    <name type="common">Bush tick</name>
    <dbReference type="NCBI Taxonomy" id="44386"/>
    <lineage>
        <taxon>Eukaryota</taxon>
        <taxon>Metazoa</taxon>
        <taxon>Ecdysozoa</taxon>
        <taxon>Arthropoda</taxon>
        <taxon>Chelicerata</taxon>
        <taxon>Arachnida</taxon>
        <taxon>Acari</taxon>
        <taxon>Parasitiformes</taxon>
        <taxon>Ixodida</taxon>
        <taxon>Ixodoidea</taxon>
        <taxon>Ixodidae</taxon>
        <taxon>Haemaphysalinae</taxon>
        <taxon>Haemaphysalis</taxon>
    </lineage>
</organism>